<feature type="region of interest" description="Disordered" evidence="1">
    <location>
        <begin position="65"/>
        <end position="95"/>
    </location>
</feature>
<protein>
    <submittedName>
        <fullName evidence="2">Uncharacterized protein</fullName>
    </submittedName>
</protein>
<feature type="compositionally biased region" description="Basic and acidic residues" evidence="1">
    <location>
        <begin position="80"/>
        <end position="91"/>
    </location>
</feature>
<organism evidence="2 3">
    <name type="scientific">Vanrija humicola</name>
    <name type="common">Yeast</name>
    <name type="synonym">Cryptococcus humicola</name>
    <dbReference type="NCBI Taxonomy" id="5417"/>
    <lineage>
        <taxon>Eukaryota</taxon>
        <taxon>Fungi</taxon>
        <taxon>Dikarya</taxon>
        <taxon>Basidiomycota</taxon>
        <taxon>Agaricomycotina</taxon>
        <taxon>Tremellomycetes</taxon>
        <taxon>Trichosporonales</taxon>
        <taxon>Trichosporonaceae</taxon>
        <taxon>Vanrija</taxon>
    </lineage>
</organism>
<comment type="caution">
    <text evidence="2">The sequence shown here is derived from an EMBL/GenBank/DDBJ whole genome shotgun (WGS) entry which is preliminary data.</text>
</comment>
<evidence type="ECO:0000313" key="3">
    <source>
        <dbReference type="Proteomes" id="UP000473826"/>
    </source>
</evidence>
<name>A0A7D8V4F1_VANHU</name>
<accession>A0A7D8V4F1</accession>
<sequence>MYRETGTLPPPPLPPLSLLVRAEAFQPPPSSLPKKRGRPARASQKASVVPIALSHLVPDPLAVRDREQNTPMRRKGVKRNKVELEREKQREEEEGEMLRNLAGIGVWGREGYVDEV</sequence>
<gene>
    <name evidence="2" type="ORF">VHUM_01146</name>
</gene>
<evidence type="ECO:0000313" key="2">
    <source>
        <dbReference type="EMBL" id="TXT13779.1"/>
    </source>
</evidence>
<reference evidence="2 3" key="1">
    <citation type="journal article" date="2019" name="PLoS Genet.">
        <title>Convergent evolution of linked mating-type loci in basidiomycete fungi.</title>
        <authorList>
            <person name="Sun S."/>
            <person name="Coelho M.A."/>
            <person name="Heitman J."/>
            <person name="Nowrousian M."/>
        </authorList>
    </citation>
    <scope>NUCLEOTIDE SEQUENCE [LARGE SCALE GENOMIC DNA]</scope>
    <source>
        <strain evidence="2 3">CBS 4282</strain>
    </source>
</reference>
<dbReference type="OrthoDB" id="10589506at2759"/>
<dbReference type="Proteomes" id="UP000473826">
    <property type="component" value="Unassembled WGS sequence"/>
</dbReference>
<feature type="region of interest" description="Disordered" evidence="1">
    <location>
        <begin position="24"/>
        <end position="47"/>
    </location>
</feature>
<dbReference type="EMBL" id="QKWK01000002">
    <property type="protein sequence ID" value="TXT13779.1"/>
    <property type="molecule type" value="Genomic_DNA"/>
</dbReference>
<proteinExistence type="predicted"/>
<keyword evidence="3" id="KW-1185">Reference proteome</keyword>
<dbReference type="AlphaFoldDB" id="A0A7D8V4F1"/>
<evidence type="ECO:0000256" key="1">
    <source>
        <dbReference type="SAM" id="MobiDB-lite"/>
    </source>
</evidence>